<evidence type="ECO:0000313" key="9">
    <source>
        <dbReference type="EMBL" id="CAF0791941.1"/>
    </source>
</evidence>
<comment type="caution">
    <text evidence="9">The sequence shown here is derived from an EMBL/GenBank/DDBJ whole genome shotgun (WGS) entry which is preliminary data.</text>
</comment>
<dbReference type="Proteomes" id="UP000682733">
    <property type="component" value="Unassembled WGS sequence"/>
</dbReference>
<dbReference type="Proteomes" id="UP000677228">
    <property type="component" value="Unassembled WGS sequence"/>
</dbReference>
<dbReference type="AlphaFoldDB" id="A0A813S943"/>
<keyword evidence="4" id="KW-0238">DNA-binding</keyword>
<proteinExistence type="inferred from homology"/>
<evidence type="ECO:0000313" key="11">
    <source>
        <dbReference type="EMBL" id="CAF3576159.1"/>
    </source>
</evidence>
<evidence type="ECO:0000256" key="1">
    <source>
        <dbReference type="ARBA" id="ARBA00004123"/>
    </source>
</evidence>
<evidence type="ECO:0000313" key="10">
    <source>
        <dbReference type="EMBL" id="CAF1607863.1"/>
    </source>
</evidence>
<dbReference type="InterPro" id="IPR009044">
    <property type="entry name" value="ssDNA-bd_transcriptional_reg"/>
</dbReference>
<dbReference type="Gene3D" id="2.30.31.10">
    <property type="entry name" value="Transcriptional Coactivator Pc4, Chain A"/>
    <property type="match status" value="1"/>
</dbReference>
<evidence type="ECO:0000313" key="12">
    <source>
        <dbReference type="EMBL" id="CAF4419856.1"/>
    </source>
</evidence>
<protein>
    <recommendedName>
        <fullName evidence="8">Transcriptional coactivator p15 (PC4) C-terminal domain-containing protein</fullName>
    </recommendedName>
</protein>
<dbReference type="OrthoDB" id="2505440at2759"/>
<dbReference type="EMBL" id="CAJNOK010052302">
    <property type="protein sequence ID" value="CAF1607863.1"/>
    <property type="molecule type" value="Genomic_DNA"/>
</dbReference>
<evidence type="ECO:0000256" key="2">
    <source>
        <dbReference type="ARBA" id="ARBA00009001"/>
    </source>
</evidence>
<comment type="subcellular location">
    <subcellularLocation>
        <location evidence="1">Nucleus</location>
    </subcellularLocation>
</comment>
<dbReference type="EMBL" id="CAJOBC010000358">
    <property type="protein sequence ID" value="CAF3576159.1"/>
    <property type="molecule type" value="Genomic_DNA"/>
</dbReference>
<dbReference type="GO" id="GO:0060261">
    <property type="term" value="P:positive regulation of transcription initiation by RNA polymerase II"/>
    <property type="evidence" value="ECO:0007669"/>
    <property type="project" value="InterPro"/>
</dbReference>
<keyword evidence="5" id="KW-0804">Transcription</keyword>
<keyword evidence="13" id="KW-1185">Reference proteome</keyword>
<evidence type="ECO:0000256" key="3">
    <source>
        <dbReference type="ARBA" id="ARBA00023015"/>
    </source>
</evidence>
<gene>
    <name evidence="9" type="ORF">GPM918_LOCUS3046</name>
    <name evidence="10" type="ORF">OVA965_LOCUS42479</name>
    <name evidence="11" type="ORF">SRO942_LOCUS3046</name>
    <name evidence="12" type="ORF">TMI583_LOCUS44406</name>
</gene>
<dbReference type="EMBL" id="CAJOBA010076389">
    <property type="protein sequence ID" value="CAF4419856.1"/>
    <property type="molecule type" value="Genomic_DNA"/>
</dbReference>
<feature type="domain" description="Transcriptional coactivator p15 (PC4) C-terminal" evidence="8">
    <location>
        <begin position="71"/>
        <end position="119"/>
    </location>
</feature>
<evidence type="ECO:0000256" key="4">
    <source>
        <dbReference type="ARBA" id="ARBA00023125"/>
    </source>
</evidence>
<dbReference type="SUPFAM" id="SSF54447">
    <property type="entry name" value="ssDNA-binding transcriptional regulator domain"/>
    <property type="match status" value="1"/>
</dbReference>
<dbReference type="Proteomes" id="UP000681722">
    <property type="component" value="Unassembled WGS sequence"/>
</dbReference>
<sequence length="132" mass="14900">MPKSKEFIDSSGDESDNGKRKRPTTTKKTEATKAPTKTDPPAKRAKTEANGSKASSADTSSTGINGEKRYELGKMRHISVSEFKNKPYVNIREYYYDKDGEKPGKKGISLSTEQWQKLKTFVNQIDKDLKEY</sequence>
<evidence type="ECO:0000313" key="13">
    <source>
        <dbReference type="Proteomes" id="UP000663829"/>
    </source>
</evidence>
<reference evidence="9" key="1">
    <citation type="submission" date="2021-02" db="EMBL/GenBank/DDBJ databases">
        <authorList>
            <person name="Nowell W R."/>
        </authorList>
    </citation>
    <scope>NUCLEOTIDE SEQUENCE</scope>
</reference>
<dbReference type="Proteomes" id="UP000663829">
    <property type="component" value="Unassembled WGS sequence"/>
</dbReference>
<dbReference type="Pfam" id="PF02229">
    <property type="entry name" value="PC4"/>
    <property type="match status" value="1"/>
</dbReference>
<dbReference type="GO" id="GO:0003713">
    <property type="term" value="F:transcription coactivator activity"/>
    <property type="evidence" value="ECO:0007669"/>
    <property type="project" value="InterPro"/>
</dbReference>
<evidence type="ECO:0000256" key="6">
    <source>
        <dbReference type="ARBA" id="ARBA00023242"/>
    </source>
</evidence>
<dbReference type="PANTHER" id="PTHR13215">
    <property type="entry name" value="RNA POLYMERASE II TRANSCRIPTIONAL COACTIVATOR"/>
    <property type="match status" value="1"/>
</dbReference>
<evidence type="ECO:0000256" key="7">
    <source>
        <dbReference type="SAM" id="MobiDB-lite"/>
    </source>
</evidence>
<keyword evidence="3" id="KW-0805">Transcription regulation</keyword>
<dbReference type="GO" id="GO:0005634">
    <property type="term" value="C:nucleus"/>
    <property type="evidence" value="ECO:0007669"/>
    <property type="project" value="UniProtKB-SubCell"/>
</dbReference>
<keyword evidence="6" id="KW-0539">Nucleus</keyword>
<dbReference type="GO" id="GO:0003677">
    <property type="term" value="F:DNA binding"/>
    <property type="evidence" value="ECO:0007669"/>
    <property type="project" value="UniProtKB-KW"/>
</dbReference>
<dbReference type="InterPro" id="IPR003173">
    <property type="entry name" value="PC4_C"/>
</dbReference>
<dbReference type="InterPro" id="IPR045125">
    <property type="entry name" value="Sub1/Tcp4-like"/>
</dbReference>
<name>A0A813S943_9BILA</name>
<feature type="region of interest" description="Disordered" evidence="7">
    <location>
        <begin position="1"/>
        <end position="70"/>
    </location>
</feature>
<comment type="similarity">
    <text evidence="2">Belongs to the transcriptional coactivator PC4 family.</text>
</comment>
<evidence type="ECO:0000259" key="8">
    <source>
        <dbReference type="Pfam" id="PF02229"/>
    </source>
</evidence>
<accession>A0A813S943</accession>
<dbReference type="EMBL" id="CAJNOQ010000358">
    <property type="protein sequence ID" value="CAF0791941.1"/>
    <property type="molecule type" value="Genomic_DNA"/>
</dbReference>
<evidence type="ECO:0000256" key="5">
    <source>
        <dbReference type="ARBA" id="ARBA00023163"/>
    </source>
</evidence>
<organism evidence="9 13">
    <name type="scientific">Didymodactylos carnosus</name>
    <dbReference type="NCBI Taxonomy" id="1234261"/>
    <lineage>
        <taxon>Eukaryota</taxon>
        <taxon>Metazoa</taxon>
        <taxon>Spiralia</taxon>
        <taxon>Gnathifera</taxon>
        <taxon>Rotifera</taxon>
        <taxon>Eurotatoria</taxon>
        <taxon>Bdelloidea</taxon>
        <taxon>Philodinida</taxon>
        <taxon>Philodinidae</taxon>
        <taxon>Didymodactylos</taxon>
    </lineage>
</organism>
<feature type="compositionally biased region" description="Polar residues" evidence="7">
    <location>
        <begin position="49"/>
        <end position="64"/>
    </location>
</feature>